<comment type="caution">
    <text evidence="2">The sequence shown here is derived from an EMBL/GenBank/DDBJ whole genome shotgun (WGS) entry which is preliminary data.</text>
</comment>
<dbReference type="Proteomes" id="UP000712281">
    <property type="component" value="Unassembled WGS sequence"/>
</dbReference>
<feature type="region of interest" description="Disordered" evidence="1">
    <location>
        <begin position="82"/>
        <end position="112"/>
    </location>
</feature>
<dbReference type="AlphaFoldDB" id="A0A8S9HYG6"/>
<sequence>MLEFDFRLPAPGRSTASRWTKGGVKFLAPSAKKHQRTVSSFTCVHCNNTNVVGVLGLFDGFDWEMTNLHNISAYEAGHLLEEPTTREAPSGANSKKPSAGAASKMAKKAWMA</sequence>
<feature type="compositionally biased region" description="Low complexity" evidence="1">
    <location>
        <begin position="90"/>
        <end position="112"/>
    </location>
</feature>
<evidence type="ECO:0000256" key="1">
    <source>
        <dbReference type="SAM" id="MobiDB-lite"/>
    </source>
</evidence>
<dbReference type="EMBL" id="QGKW02000717">
    <property type="protein sequence ID" value="KAF2596707.1"/>
    <property type="molecule type" value="Genomic_DNA"/>
</dbReference>
<protein>
    <submittedName>
        <fullName evidence="2">Uncharacterized protein</fullName>
    </submittedName>
</protein>
<dbReference type="EMBL" id="QGKY02001250">
    <property type="protein sequence ID" value="KAF2562247.1"/>
    <property type="molecule type" value="Genomic_DNA"/>
</dbReference>
<evidence type="ECO:0000313" key="3">
    <source>
        <dbReference type="EMBL" id="KAF2596707.1"/>
    </source>
</evidence>
<accession>A0A8S9HYG6</accession>
<name>A0A8S9HYG6_BRACR</name>
<organism evidence="2">
    <name type="scientific">Brassica cretica</name>
    <name type="common">Mustard</name>
    <dbReference type="NCBI Taxonomy" id="69181"/>
    <lineage>
        <taxon>Eukaryota</taxon>
        <taxon>Viridiplantae</taxon>
        <taxon>Streptophyta</taxon>
        <taxon>Embryophyta</taxon>
        <taxon>Tracheophyta</taxon>
        <taxon>Spermatophyta</taxon>
        <taxon>Magnoliopsida</taxon>
        <taxon>eudicotyledons</taxon>
        <taxon>Gunneridae</taxon>
        <taxon>Pentapetalae</taxon>
        <taxon>rosids</taxon>
        <taxon>malvids</taxon>
        <taxon>Brassicales</taxon>
        <taxon>Brassicaceae</taxon>
        <taxon>Brassiceae</taxon>
        <taxon>Brassica</taxon>
    </lineage>
</organism>
<reference evidence="2" key="1">
    <citation type="submission" date="2019-12" db="EMBL/GenBank/DDBJ databases">
        <title>Genome sequencing and annotation of Brassica cretica.</title>
        <authorList>
            <person name="Studholme D.J."/>
            <person name="Sarris P.F."/>
        </authorList>
    </citation>
    <scope>NUCLEOTIDE SEQUENCE</scope>
    <source>
        <strain evidence="3">PFS-001/15</strain>
        <strain evidence="2">PFS-102/07</strain>
        <tissue evidence="2">Leaf</tissue>
    </source>
</reference>
<proteinExistence type="predicted"/>
<evidence type="ECO:0000313" key="2">
    <source>
        <dbReference type="EMBL" id="KAF2562247.1"/>
    </source>
</evidence>
<gene>
    <name evidence="3" type="ORF">F2Q68_00011754</name>
    <name evidence="2" type="ORF">F2Q70_00018423</name>
</gene>